<feature type="domain" description="AB hydrolase-1" evidence="6">
    <location>
        <begin position="17"/>
        <end position="155"/>
    </location>
</feature>
<name>A0ABS4U2C2_9PSEU</name>
<keyword evidence="8" id="KW-1185">Reference proteome</keyword>
<dbReference type="PANTHER" id="PTHR48182:SF2">
    <property type="entry name" value="PROTEIN SERAC1"/>
    <property type="match status" value="1"/>
</dbReference>
<dbReference type="Pfam" id="PF12697">
    <property type="entry name" value="Abhydrolase_6"/>
    <property type="match status" value="1"/>
</dbReference>
<evidence type="ECO:0000256" key="2">
    <source>
        <dbReference type="ARBA" id="ARBA00004370"/>
    </source>
</evidence>
<dbReference type="Gene3D" id="3.40.50.1820">
    <property type="entry name" value="alpha/beta hydrolase"/>
    <property type="match status" value="1"/>
</dbReference>
<dbReference type="EMBL" id="JAGINW010000001">
    <property type="protein sequence ID" value="MBP2330368.1"/>
    <property type="molecule type" value="Genomic_DNA"/>
</dbReference>
<dbReference type="SUPFAM" id="SSF53474">
    <property type="entry name" value="alpha/beta-Hydrolases"/>
    <property type="match status" value="1"/>
</dbReference>
<evidence type="ECO:0000256" key="5">
    <source>
        <dbReference type="SAM" id="MobiDB-lite"/>
    </source>
</evidence>
<keyword evidence="4" id="KW-0472">Membrane</keyword>
<comment type="subcellular location">
    <subcellularLocation>
        <location evidence="1">Endoplasmic reticulum</location>
    </subcellularLocation>
    <subcellularLocation>
        <location evidence="2">Membrane</location>
    </subcellularLocation>
</comment>
<accession>A0ABS4U2C2</accession>
<comment type="caution">
    <text evidence="7">The sequence shown here is derived from an EMBL/GenBank/DDBJ whole genome shotgun (WGS) entry which is preliminary data.</text>
</comment>
<dbReference type="PANTHER" id="PTHR48182">
    <property type="entry name" value="PROTEIN SERAC1"/>
    <property type="match status" value="1"/>
</dbReference>
<evidence type="ECO:0000313" key="8">
    <source>
        <dbReference type="Proteomes" id="UP001519332"/>
    </source>
</evidence>
<dbReference type="InterPro" id="IPR029058">
    <property type="entry name" value="AB_hydrolase_fold"/>
</dbReference>
<evidence type="ECO:0000256" key="3">
    <source>
        <dbReference type="ARBA" id="ARBA00022824"/>
    </source>
</evidence>
<dbReference type="InterPro" id="IPR052374">
    <property type="entry name" value="SERAC1"/>
</dbReference>
<sequence>MSKVYAVHSPEKAALDVVFVHGLDGDAYKTWMRKKETESFWPQWLASEFDDVAVWTVDYDAWSSGWRGQSMPIQDRAVNLMALLETKGIGERPICFVTHSMGGLLVKEILMHASDGRTEFAAFAPAAKGIVFLATPHTGSGLTKAVNALGILYRGTDAVEDLKRNAAYLRHLSDRYRNWADETKIRNLVFFETHKTKGLQVVDETSANPGLAGVTPIGVDADHTEIGKPEDRDSLVYGQIKRFITKLRTAEPADQPRKPPEPRIPARSGVTNIISGHVTGPTFQARTIGGGIHQHYGGPVEKVAPSFEVGSGEPGWSNKFRRIHAEVGRIGRPTSELRREGPGVVQDFENDGWVLCALPDQDVTAVAEDVWSALRYVGGRAAGMTPFEATGFPEPGQIIGNDATQVALTGGAWKSGVLKRDSQGWRWEPVPKPFIKTHTPHTLIWPGVAAQPMVRALTTLPWADECEITPERRAEIVEALPSSELTRVVGLLFPQSTGMSWKRGPNGNTLSTFSYVLTPDGQPGVSAEVMVSLPTTTRSSFVSCAELRFESGRLSPRLTWWEIVEFLAAASTTSATLLPRIASDNPAHMRWTSPPQIEFRLTSALSLADLIDFTPLGESDARSPTKMVVTVNSATGLDRDLTAQAITHMAHSNGYVDATVRRLRS</sequence>
<dbReference type="Proteomes" id="UP001519332">
    <property type="component" value="Unassembled WGS sequence"/>
</dbReference>
<protein>
    <recommendedName>
        <fullName evidence="6">AB hydrolase-1 domain-containing protein</fullName>
    </recommendedName>
</protein>
<gene>
    <name evidence="7" type="ORF">JOF56_010753</name>
</gene>
<keyword evidence="3" id="KW-0256">Endoplasmic reticulum</keyword>
<feature type="region of interest" description="Disordered" evidence="5">
    <location>
        <begin position="248"/>
        <end position="268"/>
    </location>
</feature>
<proteinExistence type="predicted"/>
<feature type="compositionally biased region" description="Basic and acidic residues" evidence="5">
    <location>
        <begin position="248"/>
        <end position="261"/>
    </location>
</feature>
<evidence type="ECO:0000256" key="4">
    <source>
        <dbReference type="ARBA" id="ARBA00023136"/>
    </source>
</evidence>
<evidence type="ECO:0000256" key="1">
    <source>
        <dbReference type="ARBA" id="ARBA00004240"/>
    </source>
</evidence>
<dbReference type="InterPro" id="IPR000073">
    <property type="entry name" value="AB_hydrolase_1"/>
</dbReference>
<evidence type="ECO:0000259" key="6">
    <source>
        <dbReference type="Pfam" id="PF12697"/>
    </source>
</evidence>
<organism evidence="7 8">
    <name type="scientific">Kibdelosporangium banguiense</name>
    <dbReference type="NCBI Taxonomy" id="1365924"/>
    <lineage>
        <taxon>Bacteria</taxon>
        <taxon>Bacillati</taxon>
        <taxon>Actinomycetota</taxon>
        <taxon>Actinomycetes</taxon>
        <taxon>Pseudonocardiales</taxon>
        <taxon>Pseudonocardiaceae</taxon>
        <taxon>Kibdelosporangium</taxon>
    </lineage>
</organism>
<dbReference type="RefSeq" id="WP_209646988.1">
    <property type="nucleotide sequence ID" value="NZ_JAGINW010000001.1"/>
</dbReference>
<evidence type="ECO:0000313" key="7">
    <source>
        <dbReference type="EMBL" id="MBP2330368.1"/>
    </source>
</evidence>
<reference evidence="7 8" key="1">
    <citation type="submission" date="2021-03" db="EMBL/GenBank/DDBJ databases">
        <title>Sequencing the genomes of 1000 actinobacteria strains.</title>
        <authorList>
            <person name="Klenk H.-P."/>
        </authorList>
    </citation>
    <scope>NUCLEOTIDE SEQUENCE [LARGE SCALE GENOMIC DNA]</scope>
    <source>
        <strain evidence="7 8">DSM 46670</strain>
    </source>
</reference>